<evidence type="ECO:0000259" key="4">
    <source>
        <dbReference type="PROSITE" id="PS50158"/>
    </source>
</evidence>
<dbReference type="Gene3D" id="4.10.60.10">
    <property type="entry name" value="Zinc finger, CCHC-type"/>
    <property type="match status" value="1"/>
</dbReference>
<evidence type="ECO:0000256" key="2">
    <source>
        <dbReference type="SAM" id="MobiDB-lite"/>
    </source>
</evidence>
<dbReference type="GO" id="GO:0003700">
    <property type="term" value="F:DNA-binding transcription factor activity"/>
    <property type="evidence" value="ECO:0007669"/>
    <property type="project" value="InterPro"/>
</dbReference>
<keyword evidence="1" id="KW-0479">Metal-binding</keyword>
<feature type="compositionally biased region" description="Basic and acidic residues" evidence="2">
    <location>
        <begin position="32"/>
        <end position="50"/>
    </location>
</feature>
<dbReference type="Proteomes" id="UP001162162">
    <property type="component" value="Unassembled WGS sequence"/>
</dbReference>
<sequence>MRRESIKETHSPGEHICTRGSMPPYKNSEQVNDSKIREFRREDQRAERMRGMRGGANEEYVRERNDGGRERREIQGTESTRHLGNYRGHMQTHEDGWVTPPIKSRKEIVVQMEREQDSRKVAEKLSRELGVETIGDHQRGDKGRGFQGNQKKKVQKPLEEQLDNTIEGDIFKAIVKKGKLNYECELLYAEEYLGLAMCYKCCRFGHIAKYCREDDVCYKCGRGHDARECGERNERCVNCLRMFGKPGQHNARDASCPAFKINIERSRTCIKYN</sequence>
<reference evidence="5" key="1">
    <citation type="journal article" date="2023" name="Insect Mol. Biol.">
        <title>Genome sequencing provides insights into the evolution of gene families encoding plant cell wall-degrading enzymes in longhorned beetles.</title>
        <authorList>
            <person name="Shin N.R."/>
            <person name="Okamura Y."/>
            <person name="Kirsch R."/>
            <person name="Pauchet Y."/>
        </authorList>
    </citation>
    <scope>NUCLEOTIDE SEQUENCE</scope>
    <source>
        <strain evidence="5">AMC_N1</strain>
    </source>
</reference>
<evidence type="ECO:0000259" key="3">
    <source>
        <dbReference type="PROSITE" id="PS50073"/>
    </source>
</evidence>
<feature type="region of interest" description="Disordered" evidence="2">
    <location>
        <begin position="136"/>
        <end position="156"/>
    </location>
</feature>
<dbReference type="GO" id="GO:0003677">
    <property type="term" value="F:DNA binding"/>
    <property type="evidence" value="ECO:0007669"/>
    <property type="project" value="InterPro"/>
</dbReference>
<comment type="caution">
    <text evidence="5">The sequence shown here is derived from an EMBL/GenBank/DDBJ whole genome shotgun (WGS) entry which is preliminary data.</text>
</comment>
<dbReference type="PROSITE" id="PS50158">
    <property type="entry name" value="ZF_CCHC"/>
    <property type="match status" value="1"/>
</dbReference>
<feature type="domain" description="Copper-fist" evidence="3">
    <location>
        <begin position="217"/>
        <end position="247"/>
    </location>
</feature>
<keyword evidence="1" id="KW-0862">Zinc</keyword>
<dbReference type="InterPro" id="IPR036875">
    <property type="entry name" value="Znf_CCHC_sf"/>
</dbReference>
<feature type="region of interest" description="Disordered" evidence="2">
    <location>
        <begin position="1"/>
        <end position="73"/>
    </location>
</feature>
<dbReference type="InterPro" id="IPR001878">
    <property type="entry name" value="Znf_CCHC"/>
</dbReference>
<dbReference type="SUPFAM" id="SSF57756">
    <property type="entry name" value="Retrovirus zinc finger-like domains"/>
    <property type="match status" value="1"/>
</dbReference>
<feature type="domain" description="CCHC-type" evidence="4">
    <location>
        <begin position="198"/>
        <end position="213"/>
    </location>
</feature>
<evidence type="ECO:0000313" key="6">
    <source>
        <dbReference type="Proteomes" id="UP001162162"/>
    </source>
</evidence>
<feature type="compositionally biased region" description="Basic and acidic residues" evidence="2">
    <location>
        <begin position="1"/>
        <end position="17"/>
    </location>
</feature>
<protein>
    <recommendedName>
        <fullName evidence="7">CCHC-type domain-containing protein</fullName>
    </recommendedName>
</protein>
<evidence type="ECO:0000313" key="5">
    <source>
        <dbReference type="EMBL" id="KAJ8945529.1"/>
    </source>
</evidence>
<dbReference type="AlphaFoldDB" id="A0AAV8Y359"/>
<dbReference type="InterPro" id="IPR001083">
    <property type="entry name" value="Cu_fist_DNA-bd_dom"/>
</dbReference>
<name>A0AAV8Y359_9CUCU</name>
<evidence type="ECO:0008006" key="7">
    <source>
        <dbReference type="Google" id="ProtNLM"/>
    </source>
</evidence>
<dbReference type="GO" id="GO:0008270">
    <property type="term" value="F:zinc ion binding"/>
    <property type="evidence" value="ECO:0007669"/>
    <property type="project" value="UniProtKB-KW"/>
</dbReference>
<keyword evidence="1" id="KW-0863">Zinc-finger</keyword>
<evidence type="ECO:0000256" key="1">
    <source>
        <dbReference type="PROSITE-ProRule" id="PRU00047"/>
    </source>
</evidence>
<feature type="compositionally biased region" description="Basic and acidic residues" evidence="2">
    <location>
        <begin position="59"/>
        <end position="73"/>
    </location>
</feature>
<dbReference type="SMART" id="SM00343">
    <property type="entry name" value="ZnF_C2HC"/>
    <property type="match status" value="2"/>
</dbReference>
<proteinExistence type="predicted"/>
<keyword evidence="6" id="KW-1185">Reference proteome</keyword>
<dbReference type="PROSITE" id="PS50073">
    <property type="entry name" value="COPPER_FIST_2"/>
    <property type="match status" value="1"/>
</dbReference>
<dbReference type="GO" id="GO:0005507">
    <property type="term" value="F:copper ion binding"/>
    <property type="evidence" value="ECO:0007669"/>
    <property type="project" value="InterPro"/>
</dbReference>
<accession>A0AAV8Y359</accession>
<dbReference type="EMBL" id="JAPWTK010000213">
    <property type="protein sequence ID" value="KAJ8945529.1"/>
    <property type="molecule type" value="Genomic_DNA"/>
</dbReference>
<gene>
    <name evidence="5" type="ORF">NQ318_020374</name>
</gene>
<organism evidence="5 6">
    <name type="scientific">Aromia moschata</name>
    <dbReference type="NCBI Taxonomy" id="1265417"/>
    <lineage>
        <taxon>Eukaryota</taxon>
        <taxon>Metazoa</taxon>
        <taxon>Ecdysozoa</taxon>
        <taxon>Arthropoda</taxon>
        <taxon>Hexapoda</taxon>
        <taxon>Insecta</taxon>
        <taxon>Pterygota</taxon>
        <taxon>Neoptera</taxon>
        <taxon>Endopterygota</taxon>
        <taxon>Coleoptera</taxon>
        <taxon>Polyphaga</taxon>
        <taxon>Cucujiformia</taxon>
        <taxon>Chrysomeloidea</taxon>
        <taxon>Cerambycidae</taxon>
        <taxon>Cerambycinae</taxon>
        <taxon>Callichromatini</taxon>
        <taxon>Aromia</taxon>
    </lineage>
</organism>